<comment type="function">
    <text evidence="14">Catalytic component of the histone acetylase B (HAT-B) complex. Has intrinsic substrate specificity that modifies lysine in recognition sequence GXGKXG. Involved in DNA double-strand break repair.</text>
</comment>
<dbReference type="Gene3D" id="3.90.360.10">
    <property type="entry name" value="Histone acetyl transferase 1 (HAT1), N-terminal domain"/>
    <property type="match status" value="1"/>
</dbReference>
<reference evidence="19 20" key="1">
    <citation type="submission" date="2020-03" db="EMBL/GenBank/DDBJ databases">
        <title>FDA dAtabase for Regulatory Grade micrObial Sequences (FDA-ARGOS): Supporting development and validation of Infectious Disease Dx tests.</title>
        <authorList>
            <person name="Campos J."/>
            <person name="Goldberg B."/>
            <person name="Tallon L."/>
            <person name="Sadzewicz L."/>
            <person name="Vavikolanu K."/>
            <person name="Mehta A."/>
            <person name="Aluvathingal J."/>
            <person name="Nadendla S."/>
            <person name="Nandy P."/>
            <person name="Geyer C."/>
            <person name="Yan Y."/>
            <person name="Sichtig H."/>
        </authorList>
    </citation>
    <scope>NUCLEOTIDE SEQUENCE [LARGE SCALE GENOMIC DNA]</scope>
    <source>
        <strain evidence="19 20">FDAARGOS_656</strain>
    </source>
</reference>
<evidence type="ECO:0000256" key="11">
    <source>
        <dbReference type="ARBA" id="ARBA00023242"/>
    </source>
</evidence>
<keyword evidence="9" id="KW-0156">Chromatin regulator</keyword>
<dbReference type="SUPFAM" id="SSF55729">
    <property type="entry name" value="Acyl-CoA N-acyltransferases (Nat)"/>
    <property type="match status" value="1"/>
</dbReference>
<proteinExistence type="inferred from homology"/>
<comment type="caution">
    <text evidence="19">The sequence shown here is derived from an EMBL/GenBank/DDBJ whole genome shotgun (WGS) entry which is preliminary data.</text>
</comment>
<evidence type="ECO:0000256" key="6">
    <source>
        <dbReference type="ARBA" id="ARBA00022490"/>
    </source>
</evidence>
<protein>
    <recommendedName>
        <fullName evidence="5 14">Histone acetyltransferase type B catalytic subunit</fullName>
        <ecNumber evidence="4 14">2.3.1.48</ecNumber>
    </recommendedName>
</protein>
<feature type="binding site" evidence="16">
    <location>
        <position position="272"/>
    </location>
    <ligand>
        <name>acetyl-CoA</name>
        <dbReference type="ChEBI" id="CHEBI:57288"/>
    </ligand>
</feature>
<gene>
    <name evidence="19" type="primary">HAT1</name>
    <name evidence="19" type="ORF">FOB64_006280</name>
</gene>
<evidence type="ECO:0000256" key="15">
    <source>
        <dbReference type="PIRSR" id="PIRSR038084-1"/>
    </source>
</evidence>
<evidence type="ECO:0000256" key="8">
    <source>
        <dbReference type="ARBA" id="ARBA00022763"/>
    </source>
</evidence>
<feature type="region of interest" description="Interaction with histone H4 N-terminus" evidence="16">
    <location>
        <begin position="51"/>
        <end position="53"/>
    </location>
</feature>
<dbReference type="GO" id="GO:0043997">
    <property type="term" value="F:histone H4K12 acetyltransferase activity"/>
    <property type="evidence" value="ECO:0007669"/>
    <property type="project" value="EnsemblFungi"/>
</dbReference>
<keyword evidence="11 14" id="KW-0539">Nucleus</keyword>
<accession>A0A8H6F1F1</accession>
<comment type="similarity">
    <text evidence="3 14">Belongs to the HAT1 family.</text>
</comment>
<dbReference type="InterPro" id="IPR019467">
    <property type="entry name" value="Hat1_N"/>
</dbReference>
<sequence>MSSAKEQSSVTAALQPEQWTTSSNEALKLFVTNPEAALNFQPTFTYPIFGDAETIYGYKDLDIFLCFDHYTFKPFLNIKYSAKLTDDPEIIDIKKTIDEFLPKSTIFKDEVKWVDSIKEEKDNGYKIPGKLIDSFSENDKEYDIYKIDLKSDNGYELHQRLQILVLLFIEAGSFIDAKDELWNLYVLYEKDNKSTSNNEPSIVGFTTAYNYWKYPGAKKFDSTEQESRIKISQFIILPIYQGQGLGQLFYSHLFDKWLAQDDIIEVVVEDPNESFDDLRDRADLKRLNTSEQFDFKAVTPKVDKEWVEKTRRALKLEKRQFARLLEIILLYKLKHGYPGITKRDVRLFIKKRLYDKNKEGLATLDDNTKKDKLQTAYQALEDDYYRILGDLKLNIKRENDEEETDTVSKKQKV</sequence>
<dbReference type="GO" id="GO:0031509">
    <property type="term" value="P:subtelomeric heterochromatin formation"/>
    <property type="evidence" value="ECO:0007669"/>
    <property type="project" value="EnsemblFungi"/>
</dbReference>
<evidence type="ECO:0000256" key="7">
    <source>
        <dbReference type="ARBA" id="ARBA00022679"/>
    </source>
</evidence>
<dbReference type="GO" id="GO:0000123">
    <property type="term" value="C:histone acetyltransferase complex"/>
    <property type="evidence" value="ECO:0007669"/>
    <property type="project" value="EnsemblFungi"/>
</dbReference>
<feature type="binding site" evidence="16">
    <location>
        <position position="281"/>
    </location>
    <ligand>
        <name>acetyl-CoA</name>
        <dbReference type="ChEBI" id="CHEBI:57288"/>
    </ligand>
</feature>
<dbReference type="EMBL" id="JABWAD010000061">
    <property type="protein sequence ID" value="KAF6063289.1"/>
    <property type="molecule type" value="Genomic_DNA"/>
</dbReference>
<dbReference type="GO" id="GO:0006302">
    <property type="term" value="P:double-strand break repair"/>
    <property type="evidence" value="ECO:0007669"/>
    <property type="project" value="EnsemblFungi"/>
</dbReference>
<dbReference type="InterPro" id="IPR017380">
    <property type="entry name" value="Hist_AcTrfase_B-typ_cat-su"/>
</dbReference>
<dbReference type="AlphaFoldDB" id="A0A8H6F1F1"/>
<evidence type="ECO:0000256" key="4">
    <source>
        <dbReference type="ARBA" id="ARBA00013184"/>
    </source>
</evidence>
<comment type="catalytic activity">
    <reaction evidence="13 14">
        <text>L-lysyl-[protein] + acetyl-CoA = N(6)-acetyl-L-lysyl-[protein] + CoA + H(+)</text>
        <dbReference type="Rhea" id="RHEA:45948"/>
        <dbReference type="Rhea" id="RHEA-COMP:9752"/>
        <dbReference type="Rhea" id="RHEA-COMP:10731"/>
        <dbReference type="ChEBI" id="CHEBI:15378"/>
        <dbReference type="ChEBI" id="CHEBI:29969"/>
        <dbReference type="ChEBI" id="CHEBI:57287"/>
        <dbReference type="ChEBI" id="CHEBI:57288"/>
        <dbReference type="ChEBI" id="CHEBI:61930"/>
        <dbReference type="EC" id="2.3.1.48"/>
    </reaction>
</comment>
<keyword evidence="8" id="KW-0227">DNA damage</keyword>
<organism evidence="19 20">
    <name type="scientific">Candida albicans</name>
    <name type="common">Yeast</name>
    <dbReference type="NCBI Taxonomy" id="5476"/>
    <lineage>
        <taxon>Eukaryota</taxon>
        <taxon>Fungi</taxon>
        <taxon>Dikarya</taxon>
        <taxon>Ascomycota</taxon>
        <taxon>Saccharomycotina</taxon>
        <taxon>Pichiomycetes</taxon>
        <taxon>Debaryomycetaceae</taxon>
        <taxon>Candida/Lodderomyces clade</taxon>
        <taxon>Candida</taxon>
    </lineage>
</organism>
<evidence type="ECO:0000256" key="14">
    <source>
        <dbReference type="PIRNR" id="PIRNR038084"/>
    </source>
</evidence>
<dbReference type="Proteomes" id="UP000536275">
    <property type="component" value="Unassembled WGS sequence"/>
</dbReference>
<dbReference type="Pfam" id="PF21184">
    <property type="entry name" value="HAT1_C_fung"/>
    <property type="match status" value="1"/>
</dbReference>
<evidence type="ECO:0000256" key="13">
    <source>
        <dbReference type="ARBA" id="ARBA00048017"/>
    </source>
</evidence>
<keyword evidence="10" id="KW-0234">DNA repair</keyword>
<evidence type="ECO:0000256" key="10">
    <source>
        <dbReference type="ARBA" id="ARBA00023204"/>
    </source>
</evidence>
<keyword evidence="7 14" id="KW-0808">Transferase</keyword>
<dbReference type="GO" id="GO:0043996">
    <property type="term" value="F:histone H4K8 acetyltransferase activity"/>
    <property type="evidence" value="ECO:0007669"/>
    <property type="project" value="EnsemblFungi"/>
</dbReference>
<feature type="binding site" evidence="16">
    <location>
        <begin position="234"/>
        <end position="236"/>
    </location>
    <ligand>
        <name>acetyl-CoA</name>
        <dbReference type="ChEBI" id="CHEBI:57288"/>
    </ligand>
</feature>
<dbReference type="InterPro" id="IPR037113">
    <property type="entry name" value="Hat1_N_sf"/>
</dbReference>
<dbReference type="InterPro" id="IPR016181">
    <property type="entry name" value="Acyl_CoA_acyltransferase"/>
</dbReference>
<dbReference type="OMA" id="WTCDAND"/>
<evidence type="ECO:0000313" key="20">
    <source>
        <dbReference type="Proteomes" id="UP000536275"/>
    </source>
</evidence>
<evidence type="ECO:0000259" key="18">
    <source>
        <dbReference type="Pfam" id="PF10394"/>
    </source>
</evidence>
<dbReference type="PIRSF" id="PIRSF038084">
    <property type="entry name" value="HAT-B_cat"/>
    <property type="match status" value="1"/>
</dbReference>
<dbReference type="FunFam" id="1.10.10.390:FF:000005">
    <property type="entry name" value="Histone acetyltransferase type B catalytic subunit"/>
    <property type="match status" value="1"/>
</dbReference>
<dbReference type="GO" id="GO:0042393">
    <property type="term" value="F:histone binding"/>
    <property type="evidence" value="ECO:0007669"/>
    <property type="project" value="InterPro"/>
</dbReference>
<dbReference type="GO" id="GO:0005737">
    <property type="term" value="C:cytoplasm"/>
    <property type="evidence" value="ECO:0007669"/>
    <property type="project" value="UniProtKB-SubCell"/>
</dbReference>
<keyword evidence="12 14" id="KW-0012">Acyltransferase</keyword>
<evidence type="ECO:0000256" key="9">
    <source>
        <dbReference type="ARBA" id="ARBA00022853"/>
    </source>
</evidence>
<evidence type="ECO:0000313" key="19">
    <source>
        <dbReference type="EMBL" id="KAF6063289.1"/>
    </source>
</evidence>
<dbReference type="GO" id="GO:0003682">
    <property type="term" value="F:chromatin binding"/>
    <property type="evidence" value="ECO:0007669"/>
    <property type="project" value="EnsemblFungi"/>
</dbReference>
<dbReference type="FunFam" id="3.40.630.30:FF:000114">
    <property type="entry name" value="Histone acetyltransferase type B catalytic subunit"/>
    <property type="match status" value="1"/>
</dbReference>
<feature type="site" description="Interaction with histone H4 N-terminus" evidence="17">
    <location>
        <position position="182"/>
    </location>
</feature>
<comment type="subunit">
    <text evidence="14">Component of the HAT-B complex composed of at least HAT1 and HAT2. The HAT-B complex binds to histone H4 tail.</text>
</comment>
<dbReference type="PANTHER" id="PTHR12046">
    <property type="entry name" value="HISTONE ACETYLTRANSFERASE TYPE B CATALYTIC SUBUNIT"/>
    <property type="match status" value="1"/>
</dbReference>
<evidence type="ECO:0000256" key="5">
    <source>
        <dbReference type="ARBA" id="ARBA00021268"/>
    </source>
</evidence>
<dbReference type="GO" id="GO:0000781">
    <property type="term" value="C:chromosome, telomeric region"/>
    <property type="evidence" value="ECO:0007669"/>
    <property type="project" value="GOC"/>
</dbReference>
<evidence type="ECO:0000256" key="16">
    <source>
        <dbReference type="PIRSR" id="PIRSR038084-2"/>
    </source>
</evidence>
<evidence type="ECO:0000256" key="17">
    <source>
        <dbReference type="PIRSR" id="PIRSR038084-3"/>
    </source>
</evidence>
<evidence type="ECO:0000256" key="1">
    <source>
        <dbReference type="ARBA" id="ARBA00004123"/>
    </source>
</evidence>
<dbReference type="EC" id="2.3.1.48" evidence="4 14"/>
<dbReference type="Pfam" id="PF10394">
    <property type="entry name" value="Hat1_N"/>
    <property type="match status" value="1"/>
</dbReference>
<feature type="active site" description="Proton donor/acceptor" evidence="15">
    <location>
        <position position="269"/>
    </location>
</feature>
<name>A0A8H6F1F1_CANAX</name>
<dbReference type="Gene3D" id="3.40.630.30">
    <property type="match status" value="1"/>
</dbReference>
<evidence type="ECO:0000256" key="12">
    <source>
        <dbReference type="ARBA" id="ARBA00023315"/>
    </source>
</evidence>
<keyword evidence="6 14" id="KW-0963">Cytoplasm</keyword>
<feature type="region of interest" description="Interaction with histone H4 N-terminus" evidence="16">
    <location>
        <begin position="209"/>
        <end position="211"/>
    </location>
</feature>
<dbReference type="GO" id="GO:0043995">
    <property type="term" value="F:histone H4K5 acetyltransferase activity"/>
    <property type="evidence" value="ECO:0007669"/>
    <property type="project" value="EnsemblFungi"/>
</dbReference>
<evidence type="ECO:0000256" key="3">
    <source>
        <dbReference type="ARBA" id="ARBA00010543"/>
    </source>
</evidence>
<dbReference type="GO" id="GO:0005634">
    <property type="term" value="C:nucleus"/>
    <property type="evidence" value="ECO:0007669"/>
    <property type="project" value="UniProtKB-SubCell"/>
</dbReference>
<dbReference type="SMR" id="A0A8H6F1F1"/>
<dbReference type="InterPro" id="IPR013523">
    <property type="entry name" value="Hist_AcTrfase_HAT1_C"/>
</dbReference>
<dbReference type="Gene3D" id="1.10.10.390">
    <property type="match status" value="1"/>
</dbReference>
<feature type="domain" description="Histone acetyl transferase HAT1 N-terminal" evidence="18">
    <location>
        <begin position="19"/>
        <end position="170"/>
    </location>
</feature>
<evidence type="ECO:0000256" key="2">
    <source>
        <dbReference type="ARBA" id="ARBA00004496"/>
    </source>
</evidence>
<comment type="subcellular location">
    <subcellularLocation>
        <location evidence="2 14">Cytoplasm</location>
    </subcellularLocation>
    <subcellularLocation>
        <location evidence="1 14">Nucleus</location>
    </subcellularLocation>
</comment>